<reference evidence="7" key="1">
    <citation type="journal article" date="2010" name="Genome Biol.">
        <title>Genome sequence of the necrotrophic plant pathogen Pythium ultimum reveals original pathogenicity mechanisms and effector repertoire.</title>
        <authorList>
            <person name="Levesque C.A."/>
            <person name="Brouwer H."/>
            <person name="Cano L."/>
            <person name="Hamilton J.P."/>
            <person name="Holt C."/>
            <person name="Huitema E."/>
            <person name="Raffaele S."/>
            <person name="Robideau G.P."/>
            <person name="Thines M."/>
            <person name="Win J."/>
            <person name="Zerillo M.M."/>
            <person name="Beakes G.W."/>
            <person name="Boore J.L."/>
            <person name="Busam D."/>
            <person name="Dumas B."/>
            <person name="Ferriera S."/>
            <person name="Fuerstenberg S.I."/>
            <person name="Gachon C.M."/>
            <person name="Gaulin E."/>
            <person name="Govers F."/>
            <person name="Grenville-Briggs L."/>
            <person name="Horner N."/>
            <person name="Hostetler J."/>
            <person name="Jiang R.H."/>
            <person name="Johnson J."/>
            <person name="Krajaejun T."/>
            <person name="Lin H."/>
            <person name="Meijer H.J."/>
            <person name="Moore B."/>
            <person name="Morris P."/>
            <person name="Phuntmart V."/>
            <person name="Puiu D."/>
            <person name="Shetty J."/>
            <person name="Stajich J.E."/>
            <person name="Tripathy S."/>
            <person name="Wawra S."/>
            <person name="van West P."/>
            <person name="Whitty B.R."/>
            <person name="Coutinho P.M."/>
            <person name="Henrissat B."/>
            <person name="Martin F."/>
            <person name="Thomas P.D."/>
            <person name="Tyler B.M."/>
            <person name="De Vries R.P."/>
            <person name="Kamoun S."/>
            <person name="Yandell M."/>
            <person name="Tisserat N."/>
            <person name="Buell C.R."/>
        </authorList>
    </citation>
    <scope>NUCLEOTIDE SEQUENCE</scope>
    <source>
        <strain evidence="7">DAOM:BR144</strain>
    </source>
</reference>
<keyword evidence="3" id="KW-0677">Repeat</keyword>
<dbReference type="HOGENOM" id="CLU_060663_1_0_1"/>
<feature type="repeat" description="WD" evidence="5">
    <location>
        <begin position="247"/>
        <end position="280"/>
    </location>
</feature>
<keyword evidence="7" id="KW-1185">Reference proteome</keyword>
<proteinExistence type="predicted"/>
<dbReference type="EnsemblProtists" id="PYU1_T009490">
    <property type="protein sequence ID" value="PYU1_T009490"/>
    <property type="gene ID" value="PYU1_G009472"/>
</dbReference>
<evidence type="ECO:0000256" key="4">
    <source>
        <dbReference type="ARBA" id="ARBA00023242"/>
    </source>
</evidence>
<dbReference type="eggNOG" id="KOG4714">
    <property type="taxonomic scope" value="Eukaryota"/>
</dbReference>
<reference evidence="6" key="3">
    <citation type="submission" date="2015-02" db="UniProtKB">
        <authorList>
            <consortium name="EnsemblProtists"/>
        </authorList>
    </citation>
    <scope>IDENTIFICATION</scope>
    <source>
        <strain evidence="6">DAOM BR144</strain>
    </source>
</reference>
<dbReference type="InterPro" id="IPR036322">
    <property type="entry name" value="WD40_repeat_dom_sf"/>
</dbReference>
<dbReference type="STRING" id="431595.K3WWZ2"/>
<dbReference type="PROSITE" id="PS50082">
    <property type="entry name" value="WD_REPEATS_2"/>
    <property type="match status" value="2"/>
</dbReference>
<dbReference type="PANTHER" id="PTHR22652:SF0">
    <property type="entry name" value="NUCLEOPORIN NUP43"/>
    <property type="match status" value="1"/>
</dbReference>
<comment type="subcellular location">
    <subcellularLocation>
        <location evidence="1">Nucleus</location>
    </subcellularLocation>
</comment>
<dbReference type="Gene3D" id="2.130.10.10">
    <property type="entry name" value="YVTN repeat-like/Quinoprotein amine dehydrogenase"/>
    <property type="match status" value="1"/>
</dbReference>
<evidence type="ECO:0000313" key="7">
    <source>
        <dbReference type="Proteomes" id="UP000019132"/>
    </source>
</evidence>
<dbReference type="EMBL" id="GL376622">
    <property type="status" value="NOT_ANNOTATED_CDS"/>
    <property type="molecule type" value="Genomic_DNA"/>
</dbReference>
<dbReference type="Proteomes" id="UP000019132">
    <property type="component" value="Unassembled WGS sequence"/>
</dbReference>
<evidence type="ECO:0000256" key="1">
    <source>
        <dbReference type="ARBA" id="ARBA00004123"/>
    </source>
</evidence>
<dbReference type="SUPFAM" id="SSF50978">
    <property type="entry name" value="WD40 repeat-like"/>
    <property type="match status" value="1"/>
</dbReference>
<dbReference type="InParanoid" id="K3WWZ2"/>
<sequence>MSRLSKHFVGEKVKALCFVKDVRSSEAHEQYEFLPLVAAGGWDTEVNHVTLHLPILPTRDESELRREFGRIVEEPRPCELSQVAEVVHHGDVNALQFVATKGENLLFTASSNGSVFCFRVSDSSSPNANGMSDEIPVATSDSPLAPFAIPQWENLFHGSAVTCLDASESKTSLVAASESGGVAWLRLDNAMSTDKIVNKDSSNLRINGIKVLGRDSIVATVGSAPGSQLRIWDIAANQSFPVMTASDSHMTTNLTTVETHPTRPELLITGSDDGRVSFWDQRRLDAPFRTESKHQRAVRALKLHSASPRYLYSGGDDATVLSWDFHHGRHPRDAVEYDKHALYSSSSTSIVSHDRSGLSNGSSNHSAAGGVQVQPMASGFLPWNAVDLHAESDTLVAGSDAQSILVVQHASKFQQELMA</sequence>
<dbReference type="InterPro" id="IPR001680">
    <property type="entry name" value="WD40_rpt"/>
</dbReference>
<accession>K3WWZ2</accession>
<name>K3WWZ2_GLOUD</name>
<dbReference type="AlphaFoldDB" id="K3WWZ2"/>
<dbReference type="Pfam" id="PF00400">
    <property type="entry name" value="WD40"/>
    <property type="match status" value="2"/>
</dbReference>
<dbReference type="VEuPathDB" id="FungiDB:PYU1_G009472"/>
<dbReference type="InterPro" id="IPR015943">
    <property type="entry name" value="WD40/YVTN_repeat-like_dom_sf"/>
</dbReference>
<keyword evidence="4" id="KW-0539">Nucleus</keyword>
<protein>
    <submittedName>
        <fullName evidence="6">Uncharacterized protein</fullName>
    </submittedName>
</protein>
<evidence type="ECO:0000256" key="5">
    <source>
        <dbReference type="PROSITE-ProRule" id="PRU00221"/>
    </source>
</evidence>
<evidence type="ECO:0000313" key="6">
    <source>
        <dbReference type="EnsemblProtists" id="PYU1_T009490"/>
    </source>
</evidence>
<keyword evidence="2 5" id="KW-0853">WD repeat</keyword>
<dbReference type="PANTHER" id="PTHR22652">
    <property type="entry name" value="NUCLEOPORIN NUP43"/>
    <property type="match status" value="1"/>
</dbReference>
<evidence type="ECO:0000256" key="2">
    <source>
        <dbReference type="ARBA" id="ARBA00022574"/>
    </source>
</evidence>
<organism evidence="6 7">
    <name type="scientific">Globisporangium ultimum (strain ATCC 200006 / CBS 805.95 / DAOM BR144)</name>
    <name type="common">Pythium ultimum</name>
    <dbReference type="NCBI Taxonomy" id="431595"/>
    <lineage>
        <taxon>Eukaryota</taxon>
        <taxon>Sar</taxon>
        <taxon>Stramenopiles</taxon>
        <taxon>Oomycota</taxon>
        <taxon>Peronosporomycetes</taxon>
        <taxon>Pythiales</taxon>
        <taxon>Pythiaceae</taxon>
        <taxon>Globisporangium</taxon>
    </lineage>
</organism>
<dbReference type="GO" id="GO:0031080">
    <property type="term" value="C:nuclear pore outer ring"/>
    <property type="evidence" value="ECO:0007669"/>
    <property type="project" value="TreeGrafter"/>
</dbReference>
<dbReference type="OMA" id="HDGDVMD"/>
<evidence type="ECO:0000256" key="3">
    <source>
        <dbReference type="ARBA" id="ARBA00022737"/>
    </source>
</evidence>
<feature type="repeat" description="WD" evidence="5">
    <location>
        <begin position="291"/>
        <end position="333"/>
    </location>
</feature>
<dbReference type="SMART" id="SM00320">
    <property type="entry name" value="WD40"/>
    <property type="match status" value="4"/>
</dbReference>
<reference evidence="7" key="2">
    <citation type="submission" date="2010-04" db="EMBL/GenBank/DDBJ databases">
        <authorList>
            <person name="Buell R."/>
            <person name="Hamilton J."/>
            <person name="Hostetler J."/>
        </authorList>
    </citation>
    <scope>NUCLEOTIDE SEQUENCE [LARGE SCALE GENOMIC DNA]</scope>
    <source>
        <strain evidence="7">DAOM:BR144</strain>
    </source>
</reference>